<proteinExistence type="predicted"/>
<dbReference type="InterPro" id="IPR050471">
    <property type="entry name" value="AB_hydrolase"/>
</dbReference>
<evidence type="ECO:0000313" key="2">
    <source>
        <dbReference type="Proteomes" id="UP000280307"/>
    </source>
</evidence>
<accession>A0A426TUB1</accession>
<dbReference type="GO" id="GO:0016787">
    <property type="term" value="F:hydrolase activity"/>
    <property type="evidence" value="ECO:0007669"/>
    <property type="project" value="UniProtKB-KW"/>
</dbReference>
<dbReference type="Proteomes" id="UP000280307">
    <property type="component" value="Unassembled WGS sequence"/>
</dbReference>
<dbReference type="PANTHER" id="PTHR43433">
    <property type="entry name" value="HYDROLASE, ALPHA/BETA FOLD FAMILY PROTEIN"/>
    <property type="match status" value="1"/>
</dbReference>
<dbReference type="InterPro" id="IPR029058">
    <property type="entry name" value="AB_hydrolase_fold"/>
</dbReference>
<dbReference type="EMBL" id="RSAS01000700">
    <property type="protein sequence ID" value="RRR68691.1"/>
    <property type="molecule type" value="Genomic_DNA"/>
</dbReference>
<dbReference type="AlphaFoldDB" id="A0A426TUB1"/>
<sequence>MNPVQPTMLEQTYTRLNQPRVCCVAGARWEVIEAGCGAPLLLLPGGFGIAATSFQYIDACAGHYRVLAVTYPPQLKRIAALADGIAALLAVYGIAQAHVVAGSASGAVAQVLVRRHPTRVTALILAQTGLPERRRAALARTLAQVCQVLPSGIMLALMRLAILRFLPYSDELHAFWRSHFAEVVSTQNRAALAARWHALADYDRNYCFRPSDLQHWPGRVALIEASNDGMLSPKARAKLRACYPQAQIYTLAEAGHASSVTNPAPQIALIREFLG</sequence>
<comment type="caution">
    <text evidence="1">The sequence shown here is derived from an EMBL/GenBank/DDBJ whole genome shotgun (WGS) entry which is preliminary data.</text>
</comment>
<name>A0A426TUB1_9CHLR</name>
<organism evidence="1 2">
    <name type="scientific">Candidatus Viridilinea halotolerans</name>
    <dbReference type="NCBI Taxonomy" id="2491704"/>
    <lineage>
        <taxon>Bacteria</taxon>
        <taxon>Bacillati</taxon>
        <taxon>Chloroflexota</taxon>
        <taxon>Chloroflexia</taxon>
        <taxon>Chloroflexales</taxon>
        <taxon>Chloroflexineae</taxon>
        <taxon>Oscillochloridaceae</taxon>
        <taxon>Candidatus Viridilinea</taxon>
    </lineage>
</organism>
<dbReference type="SUPFAM" id="SSF53474">
    <property type="entry name" value="alpha/beta-Hydrolases"/>
    <property type="match status" value="1"/>
</dbReference>
<keyword evidence="1" id="KW-0378">Hydrolase</keyword>
<evidence type="ECO:0000313" key="1">
    <source>
        <dbReference type="EMBL" id="RRR68691.1"/>
    </source>
</evidence>
<reference evidence="1 2" key="1">
    <citation type="submission" date="2018-12" db="EMBL/GenBank/DDBJ databases">
        <title>Genome Sequence of Candidatus Viridilinea halotolerans isolated from saline sulfide-rich spring.</title>
        <authorList>
            <person name="Grouzdev D.S."/>
            <person name="Burganskaya E.I."/>
            <person name="Krutkina M.S."/>
            <person name="Sukhacheva M.V."/>
            <person name="Gorlenko V.M."/>
        </authorList>
    </citation>
    <scope>NUCLEOTIDE SEQUENCE [LARGE SCALE GENOMIC DNA]</scope>
    <source>
        <strain evidence="1">Chok-6</strain>
    </source>
</reference>
<dbReference type="PANTHER" id="PTHR43433:SF5">
    <property type="entry name" value="AB HYDROLASE-1 DOMAIN-CONTAINING PROTEIN"/>
    <property type="match status" value="1"/>
</dbReference>
<dbReference type="Gene3D" id="3.40.50.1820">
    <property type="entry name" value="alpha/beta hydrolase"/>
    <property type="match status" value="1"/>
</dbReference>
<protein>
    <submittedName>
        <fullName evidence="1">Alpha/beta hydrolase</fullName>
    </submittedName>
</protein>
<gene>
    <name evidence="1" type="ORF">EI684_17280</name>
</gene>